<dbReference type="Pfam" id="PF01784">
    <property type="entry name" value="DUF34_NIF3"/>
    <property type="match status" value="1"/>
</dbReference>
<keyword evidence="2" id="KW-0479">Metal-binding</keyword>
<dbReference type="Gene3D" id="3.40.1390.30">
    <property type="entry name" value="NIF3 (NGG1p interacting factor 3)-like"/>
    <property type="match status" value="1"/>
</dbReference>
<dbReference type="GO" id="GO:0046872">
    <property type="term" value="F:metal ion binding"/>
    <property type="evidence" value="ECO:0007669"/>
    <property type="project" value="UniProtKB-KW"/>
</dbReference>
<accession>X1GND9</accession>
<protein>
    <submittedName>
        <fullName evidence="3">Uncharacterized protein</fullName>
    </submittedName>
</protein>
<evidence type="ECO:0000256" key="1">
    <source>
        <dbReference type="ARBA" id="ARBA00006964"/>
    </source>
</evidence>
<reference evidence="3" key="1">
    <citation type="journal article" date="2014" name="Front. Microbiol.">
        <title>High frequency of phylogenetically diverse reductive dehalogenase-homologous genes in deep subseafloor sedimentary metagenomes.</title>
        <authorList>
            <person name="Kawai M."/>
            <person name="Futagami T."/>
            <person name="Toyoda A."/>
            <person name="Takaki Y."/>
            <person name="Nishi S."/>
            <person name="Hori S."/>
            <person name="Arai W."/>
            <person name="Tsubouchi T."/>
            <person name="Morono Y."/>
            <person name="Uchiyama I."/>
            <person name="Ito T."/>
            <person name="Fujiyama A."/>
            <person name="Inagaki F."/>
            <person name="Takami H."/>
        </authorList>
    </citation>
    <scope>NUCLEOTIDE SEQUENCE</scope>
    <source>
        <strain evidence="3">Expedition CK06-06</strain>
    </source>
</reference>
<dbReference type="SUPFAM" id="SSF102705">
    <property type="entry name" value="NIF3 (NGG1p interacting factor 3)-like"/>
    <property type="match status" value="1"/>
</dbReference>
<dbReference type="PANTHER" id="PTHR13799:SF14">
    <property type="entry name" value="GTP CYCLOHYDROLASE 1 TYPE 2 HOMOLOG"/>
    <property type="match status" value="1"/>
</dbReference>
<organism evidence="3">
    <name type="scientific">marine sediment metagenome</name>
    <dbReference type="NCBI Taxonomy" id="412755"/>
    <lineage>
        <taxon>unclassified sequences</taxon>
        <taxon>metagenomes</taxon>
        <taxon>ecological metagenomes</taxon>
    </lineage>
</organism>
<comment type="similarity">
    <text evidence="1">Belongs to the GTP cyclohydrolase I type 2/NIF3 family.</text>
</comment>
<dbReference type="InterPro" id="IPR036069">
    <property type="entry name" value="DUF34/NIF3_sf"/>
</dbReference>
<dbReference type="GO" id="GO:0005737">
    <property type="term" value="C:cytoplasm"/>
    <property type="evidence" value="ECO:0007669"/>
    <property type="project" value="TreeGrafter"/>
</dbReference>
<dbReference type="InterPro" id="IPR002678">
    <property type="entry name" value="DUF34/NIF3"/>
</dbReference>
<dbReference type="AlphaFoldDB" id="X1GND9"/>
<proteinExistence type="inferred from homology"/>
<gene>
    <name evidence="3" type="ORF">S03H2_32906</name>
</gene>
<sequence length="166" mass="19029">AEGGISETIMESLYLKLDKPFNIENDKGEIVPIGRICLPNLYTRTKMALNLDNLLNRIKSNLQIEKISFVGESSAEINKICIVGGEITDLNYLRKALTHGCDCYLSGNMNHNFADYARESGLNLIQIPLYNYQTIALRKLYNFLSLEFPHDEFYFYDTKNPIKIHN</sequence>
<dbReference type="EMBL" id="BARU01020008">
    <property type="protein sequence ID" value="GAH59416.1"/>
    <property type="molecule type" value="Genomic_DNA"/>
</dbReference>
<name>X1GND9_9ZZZZ</name>
<comment type="caution">
    <text evidence="3">The sequence shown here is derived from an EMBL/GenBank/DDBJ whole genome shotgun (WGS) entry which is preliminary data.</text>
</comment>
<evidence type="ECO:0000313" key="3">
    <source>
        <dbReference type="EMBL" id="GAH59416.1"/>
    </source>
</evidence>
<evidence type="ECO:0000256" key="2">
    <source>
        <dbReference type="ARBA" id="ARBA00022723"/>
    </source>
</evidence>
<dbReference type="PANTHER" id="PTHR13799">
    <property type="entry name" value="NGG1 INTERACTING FACTOR 3"/>
    <property type="match status" value="1"/>
</dbReference>
<feature type="non-terminal residue" evidence="3">
    <location>
        <position position="1"/>
    </location>
</feature>